<dbReference type="Proteomes" id="UP001290101">
    <property type="component" value="Unassembled WGS sequence"/>
</dbReference>
<gene>
    <name evidence="2" type="ORF">U2F25_20645</name>
</gene>
<feature type="region of interest" description="Disordered" evidence="1">
    <location>
        <begin position="68"/>
        <end position="112"/>
    </location>
</feature>
<comment type="caution">
    <text evidence="2">The sequence shown here is derived from an EMBL/GenBank/DDBJ whole genome shotgun (WGS) entry which is preliminary data.</text>
</comment>
<evidence type="ECO:0000256" key="1">
    <source>
        <dbReference type="SAM" id="MobiDB-lite"/>
    </source>
</evidence>
<keyword evidence="3" id="KW-1185">Reference proteome</keyword>
<reference evidence="2 3" key="1">
    <citation type="submission" date="2023-12" db="EMBL/GenBank/DDBJ databases">
        <title>Micromonospora sp. nov., isolated from Atacama Desert.</title>
        <authorList>
            <person name="Carro L."/>
            <person name="Golinska P."/>
            <person name="Klenk H.-P."/>
            <person name="Goodfellow M."/>
        </authorList>
    </citation>
    <scope>NUCLEOTIDE SEQUENCE [LARGE SCALE GENOMIC DNA]</scope>
    <source>
        <strain evidence="2 3">4G53</strain>
    </source>
</reference>
<feature type="compositionally biased region" description="Basic and acidic residues" evidence="1">
    <location>
        <begin position="103"/>
        <end position="112"/>
    </location>
</feature>
<accession>A0ABU5JHF7</accession>
<sequence length="112" mass="12894">MTMNEMERRRLRALVGKVIRSRFDDDGWSRVDRAFTLVERSLRTGTEDWIIGRNDLLSEFAAEKRAPLSGLRDSLGDRSDKPAPQPTREHGVRLLHQIGPVPRQERRVDDSA</sequence>
<protein>
    <submittedName>
        <fullName evidence="2">Uncharacterized protein</fullName>
    </submittedName>
</protein>
<evidence type="ECO:0000313" key="3">
    <source>
        <dbReference type="Proteomes" id="UP001290101"/>
    </source>
</evidence>
<evidence type="ECO:0000313" key="2">
    <source>
        <dbReference type="EMBL" id="MDZ5491838.1"/>
    </source>
</evidence>
<dbReference type="RefSeq" id="WP_322441704.1">
    <property type="nucleotide sequence ID" value="NZ_JAXOTQ010000026.1"/>
</dbReference>
<organism evidence="2 3">
    <name type="scientific">Micromonospora sicca</name>
    <dbReference type="NCBI Taxonomy" id="2202420"/>
    <lineage>
        <taxon>Bacteria</taxon>
        <taxon>Bacillati</taxon>
        <taxon>Actinomycetota</taxon>
        <taxon>Actinomycetes</taxon>
        <taxon>Micromonosporales</taxon>
        <taxon>Micromonosporaceae</taxon>
        <taxon>Micromonospora</taxon>
    </lineage>
</organism>
<proteinExistence type="predicted"/>
<name>A0ABU5JHF7_9ACTN</name>
<dbReference type="EMBL" id="JAXOTQ010000026">
    <property type="protein sequence ID" value="MDZ5491838.1"/>
    <property type="molecule type" value="Genomic_DNA"/>
</dbReference>
<feature type="compositionally biased region" description="Basic and acidic residues" evidence="1">
    <location>
        <begin position="74"/>
        <end position="92"/>
    </location>
</feature>